<protein>
    <recommendedName>
        <fullName evidence="3">FAF domain-containing protein</fullName>
    </recommendedName>
</protein>
<comment type="similarity">
    <text evidence="1">Belongs to the fantastic four family.</text>
</comment>
<evidence type="ECO:0000256" key="1">
    <source>
        <dbReference type="ARBA" id="ARBA00008690"/>
    </source>
</evidence>
<evidence type="ECO:0000313" key="5">
    <source>
        <dbReference type="Proteomes" id="UP001293593"/>
    </source>
</evidence>
<feature type="region of interest" description="Disordered" evidence="2">
    <location>
        <begin position="92"/>
        <end position="127"/>
    </location>
</feature>
<feature type="region of interest" description="Disordered" evidence="2">
    <location>
        <begin position="320"/>
        <end position="375"/>
    </location>
</feature>
<proteinExistence type="inferred from homology"/>
<dbReference type="AlphaFoldDB" id="A0AAE1IR55"/>
<keyword evidence="5" id="KW-1185">Reference proteome</keyword>
<feature type="compositionally biased region" description="Acidic residues" evidence="2">
    <location>
        <begin position="320"/>
        <end position="360"/>
    </location>
</feature>
<feature type="compositionally biased region" description="Low complexity" evidence="2">
    <location>
        <begin position="101"/>
        <end position="110"/>
    </location>
</feature>
<name>A0AAE1IR55_9FABA</name>
<reference evidence="4" key="1">
    <citation type="submission" date="2023-10" db="EMBL/GenBank/DDBJ databases">
        <title>Chromosome-level genome of the transformable northern wattle, Acacia crassicarpa.</title>
        <authorList>
            <person name="Massaro I."/>
            <person name="Sinha N.R."/>
            <person name="Poethig S."/>
            <person name="Leichty A.R."/>
        </authorList>
    </citation>
    <scope>NUCLEOTIDE SEQUENCE</scope>
    <source>
        <strain evidence="4">Acra3RX</strain>
        <tissue evidence="4">Leaf</tissue>
    </source>
</reference>
<dbReference type="InterPro" id="IPR046431">
    <property type="entry name" value="FAF_dom"/>
</dbReference>
<evidence type="ECO:0000259" key="3">
    <source>
        <dbReference type="Pfam" id="PF11250"/>
    </source>
</evidence>
<organism evidence="4 5">
    <name type="scientific">Acacia crassicarpa</name>
    <name type="common">northern wattle</name>
    <dbReference type="NCBI Taxonomy" id="499986"/>
    <lineage>
        <taxon>Eukaryota</taxon>
        <taxon>Viridiplantae</taxon>
        <taxon>Streptophyta</taxon>
        <taxon>Embryophyta</taxon>
        <taxon>Tracheophyta</taxon>
        <taxon>Spermatophyta</taxon>
        <taxon>Magnoliopsida</taxon>
        <taxon>eudicotyledons</taxon>
        <taxon>Gunneridae</taxon>
        <taxon>Pentapetalae</taxon>
        <taxon>rosids</taxon>
        <taxon>fabids</taxon>
        <taxon>Fabales</taxon>
        <taxon>Fabaceae</taxon>
        <taxon>Caesalpinioideae</taxon>
        <taxon>mimosoid clade</taxon>
        <taxon>Acacieae</taxon>
        <taxon>Acacia</taxon>
    </lineage>
</organism>
<dbReference type="EMBL" id="JAWXYG010000013">
    <property type="protein sequence ID" value="KAK4255300.1"/>
    <property type="molecule type" value="Genomic_DNA"/>
</dbReference>
<dbReference type="InterPro" id="IPR021410">
    <property type="entry name" value="FAF"/>
</dbReference>
<feature type="domain" description="FAF" evidence="3">
    <location>
        <begin position="260"/>
        <end position="313"/>
    </location>
</feature>
<accession>A0AAE1IR55</accession>
<dbReference type="PANTHER" id="PTHR33155">
    <property type="entry name" value="FANTASTIC FOUR-LIKE PROTEIN (DUF3049)"/>
    <property type="match status" value="1"/>
</dbReference>
<feature type="compositionally biased region" description="Basic and acidic residues" evidence="2">
    <location>
        <begin position="229"/>
        <end position="238"/>
    </location>
</feature>
<feature type="compositionally biased region" description="Polar residues" evidence="2">
    <location>
        <begin position="194"/>
        <end position="210"/>
    </location>
</feature>
<evidence type="ECO:0000313" key="4">
    <source>
        <dbReference type="EMBL" id="KAK4255300.1"/>
    </source>
</evidence>
<gene>
    <name evidence="4" type="ORF">QN277_008315</name>
</gene>
<evidence type="ECO:0000256" key="2">
    <source>
        <dbReference type="SAM" id="MobiDB-lite"/>
    </source>
</evidence>
<dbReference type="Pfam" id="PF11250">
    <property type="entry name" value="FAF"/>
    <property type="match status" value="1"/>
</dbReference>
<feature type="region of interest" description="Disordered" evidence="2">
    <location>
        <begin position="158"/>
        <end position="277"/>
    </location>
</feature>
<sequence length="526" mass="59224">MLVAPSSKISSCVYFSSELLEMSAQGLMSSETKLLQQKQGIVTILNSDSEKNRAFSSSSSSLRRSLSADMSSKQWLSQNGFFSPMMKKAVSSQKLSHSDGADSCYSSSESESSDDCEERRKDLDDETIWSAIQKDKNKEIDEKPGAFDIWSSIVSQKTNEDASKLSLPPPYIHPLVKRSQSSLSKKSLEICTESLGSETGSDGFSSYPSSETGETEEDKDEEEEEETEKETLQEHHEPEEDFVVPKFNYSATSKKSGPRSFPPPLSSLTRQDGPSVHMRTRRENGRLVLEAVSLPSQNNFCARRQDGRLLLTFNDLATYEEEEEEYDLDVEEMEEDFEEYEKDEEEEEEEDDDEETEEDVIDKSETEQQAPILSSGVDSMYRLGLNMNKPIGFANRNPRWSEKLNEVVNSEDVKSTTAATSSLPPRPRVARLVLSAPAGANSAVSYFNPYEYFWRAKSTNHHPQNNNAPMKKHIVYEATNQTPCEQQKLLALEGKNGDYLVQNGRSCKESRRSFLFWGPHCIATSS</sequence>
<feature type="compositionally biased region" description="Acidic residues" evidence="2">
    <location>
        <begin position="213"/>
        <end position="228"/>
    </location>
</feature>
<dbReference type="Proteomes" id="UP001293593">
    <property type="component" value="Unassembled WGS sequence"/>
</dbReference>
<dbReference type="PANTHER" id="PTHR33155:SF3">
    <property type="entry name" value="PROTEIN FAF-LIKE, CHLOROPLASTIC"/>
    <property type="match status" value="1"/>
</dbReference>
<comment type="caution">
    <text evidence="4">The sequence shown here is derived from an EMBL/GenBank/DDBJ whole genome shotgun (WGS) entry which is preliminary data.</text>
</comment>